<dbReference type="AlphaFoldDB" id="A0A843X9B3"/>
<reference evidence="2" key="1">
    <citation type="submission" date="2017-07" db="EMBL/GenBank/DDBJ databases">
        <title>Taro Niue Genome Assembly and Annotation.</title>
        <authorList>
            <person name="Atibalentja N."/>
            <person name="Keating K."/>
            <person name="Fields C.J."/>
        </authorList>
    </citation>
    <scope>NUCLEOTIDE SEQUENCE</scope>
    <source>
        <strain evidence="2">Niue_2</strain>
        <tissue evidence="2">Leaf</tissue>
    </source>
</reference>
<protein>
    <submittedName>
        <fullName evidence="2">Uncharacterized protein</fullName>
    </submittedName>
</protein>
<comment type="caution">
    <text evidence="2">The sequence shown here is derived from an EMBL/GenBank/DDBJ whole genome shotgun (WGS) entry which is preliminary data.</text>
</comment>
<sequence length="192" mass="20926">MEKSRRQIPTVAALKTEPEEDPLRICNGNGAGGTGTTRAGTTAEPGLGTETKRRGRGRGQSPLPNGEDEDRANPTKIPKSLEREAPSPSEDFRLVSSPHIPPNYFPFPIGANRPFVPKPFLLSSYASSLAIAVVFLSGCSSLRVLAHCRRHFDLRLLVAWNPSDRFRSSRSSWRSSTLLGVSIGWTDLKSNG</sequence>
<evidence type="ECO:0000313" key="3">
    <source>
        <dbReference type="Proteomes" id="UP000652761"/>
    </source>
</evidence>
<evidence type="ECO:0000313" key="2">
    <source>
        <dbReference type="EMBL" id="MQM15903.1"/>
    </source>
</evidence>
<proteinExistence type="predicted"/>
<dbReference type="Proteomes" id="UP000652761">
    <property type="component" value="Unassembled WGS sequence"/>
</dbReference>
<evidence type="ECO:0000256" key="1">
    <source>
        <dbReference type="SAM" id="MobiDB-lite"/>
    </source>
</evidence>
<keyword evidence="3" id="KW-1185">Reference proteome</keyword>
<accession>A0A843X9B3</accession>
<feature type="region of interest" description="Disordered" evidence="1">
    <location>
        <begin position="1"/>
        <end position="92"/>
    </location>
</feature>
<organism evidence="2 3">
    <name type="scientific">Colocasia esculenta</name>
    <name type="common">Wild taro</name>
    <name type="synonym">Arum esculentum</name>
    <dbReference type="NCBI Taxonomy" id="4460"/>
    <lineage>
        <taxon>Eukaryota</taxon>
        <taxon>Viridiplantae</taxon>
        <taxon>Streptophyta</taxon>
        <taxon>Embryophyta</taxon>
        <taxon>Tracheophyta</taxon>
        <taxon>Spermatophyta</taxon>
        <taxon>Magnoliopsida</taxon>
        <taxon>Liliopsida</taxon>
        <taxon>Araceae</taxon>
        <taxon>Aroideae</taxon>
        <taxon>Colocasieae</taxon>
        <taxon>Colocasia</taxon>
    </lineage>
</organism>
<gene>
    <name evidence="2" type="ORF">Taro_048857</name>
</gene>
<name>A0A843X9B3_COLES</name>
<dbReference type="EMBL" id="NMUH01006736">
    <property type="protein sequence ID" value="MQM15903.1"/>
    <property type="molecule type" value="Genomic_DNA"/>
</dbReference>
<feature type="compositionally biased region" description="Basic and acidic residues" evidence="1">
    <location>
        <begin position="79"/>
        <end position="92"/>
    </location>
</feature>